<dbReference type="PANTHER" id="PTHR34219:SF9">
    <property type="entry name" value="IRON-REGULATED INNER MEMBRANE PROTEIN"/>
    <property type="match status" value="1"/>
</dbReference>
<keyword evidence="1" id="KW-0812">Transmembrane</keyword>
<gene>
    <name evidence="2" type="ORF">FM038_010305</name>
</gene>
<feature type="transmembrane region" description="Helical" evidence="1">
    <location>
        <begin position="453"/>
        <end position="472"/>
    </location>
</feature>
<evidence type="ECO:0000256" key="1">
    <source>
        <dbReference type="SAM" id="Phobius"/>
    </source>
</evidence>
<feature type="transmembrane region" description="Helical" evidence="1">
    <location>
        <begin position="351"/>
        <end position="371"/>
    </location>
</feature>
<feature type="transmembrane region" description="Helical" evidence="1">
    <location>
        <begin position="484"/>
        <end position="504"/>
    </location>
</feature>
<name>A0ABX6V587_9GAMM</name>
<dbReference type="EMBL" id="CP045503">
    <property type="protein sequence ID" value="QPG57800.1"/>
    <property type="molecule type" value="Genomic_DNA"/>
</dbReference>
<feature type="transmembrane region" description="Helical" evidence="1">
    <location>
        <begin position="20"/>
        <end position="38"/>
    </location>
</feature>
<organism evidence="2 3">
    <name type="scientific">Shewanella eurypsychrophilus</name>
    <dbReference type="NCBI Taxonomy" id="2593656"/>
    <lineage>
        <taxon>Bacteria</taxon>
        <taxon>Pseudomonadati</taxon>
        <taxon>Pseudomonadota</taxon>
        <taxon>Gammaproteobacteria</taxon>
        <taxon>Alteromonadales</taxon>
        <taxon>Shewanellaceae</taxon>
        <taxon>Shewanella</taxon>
    </lineage>
</organism>
<keyword evidence="3" id="KW-1185">Reference proteome</keyword>
<keyword evidence="1" id="KW-0472">Membrane</keyword>
<dbReference type="RefSeq" id="WP_142870767.1">
    <property type="nucleotide sequence ID" value="NZ_CP045503.2"/>
</dbReference>
<reference evidence="2" key="1">
    <citation type="submission" date="2021-07" db="EMBL/GenBank/DDBJ databases">
        <title>Shewanella sp. YLB-07 whole genome sequence.</title>
        <authorList>
            <person name="Yu L."/>
        </authorList>
    </citation>
    <scope>NUCLEOTIDE SEQUENCE</scope>
    <source>
        <strain evidence="2">YLB-08</strain>
    </source>
</reference>
<feature type="transmembrane region" description="Helical" evidence="1">
    <location>
        <begin position="150"/>
        <end position="178"/>
    </location>
</feature>
<dbReference type="PANTHER" id="PTHR34219">
    <property type="entry name" value="IRON-REGULATED INNER MEMBRANE PROTEIN-RELATED"/>
    <property type="match status" value="1"/>
</dbReference>
<accession>A0ABX6V587</accession>
<dbReference type="Pfam" id="PF03929">
    <property type="entry name" value="PepSY_TM"/>
    <property type="match status" value="1"/>
</dbReference>
<evidence type="ECO:0000313" key="3">
    <source>
        <dbReference type="Proteomes" id="UP000316416"/>
    </source>
</evidence>
<dbReference type="Proteomes" id="UP000316416">
    <property type="component" value="Chromosome"/>
</dbReference>
<keyword evidence="1" id="KW-1133">Transmembrane helix</keyword>
<feature type="transmembrane region" description="Helical" evidence="1">
    <location>
        <begin position="421"/>
        <end position="441"/>
    </location>
</feature>
<proteinExistence type="predicted"/>
<protein>
    <submittedName>
        <fullName evidence="2">PepSY domain-containing protein</fullName>
    </submittedName>
</protein>
<dbReference type="InterPro" id="IPR005625">
    <property type="entry name" value="PepSY-ass_TM"/>
</dbReference>
<feature type="transmembrane region" description="Helical" evidence="1">
    <location>
        <begin position="199"/>
        <end position="221"/>
    </location>
</feature>
<feature type="transmembrane region" description="Helical" evidence="1">
    <location>
        <begin position="392"/>
        <end position="415"/>
    </location>
</feature>
<evidence type="ECO:0000313" key="2">
    <source>
        <dbReference type="EMBL" id="QPG57800.1"/>
    </source>
</evidence>
<sequence>MKIRSDILRTYQSIHTWTGITTGLVLFIAFFAGSLTMFKPQIEQWATPPSQQLAPISSTQRDNLINQAISQYDKAADGFIVNFDGQSSPLTWYEKGGGRGFRLDDSLRHATLDDNGVIVTHISSTNELGQLIDQLHRTAGIIGKLGHEDIGVLVLGIAAGLYFLALISGVIVLLPTLVKNLFALRSHKGASRFWLDSHNLVGVLSLPFHLIIAWTAMVFAFHDPFYGGLSLVYGDKPLFEPRERGLIEYSVEELPSIETYIEQVSKLADGYQIRNMEFSKLSSTSPSLAVELVAVGQMMRGGYSDFIYLQPYTLKVNYSTINQPEDGIYGPVVNSLFALHFGNYAGGLGRWIYFSLGLLGAFLFYSGNLLWLEKRRQKQALQTRSSRVMSSLTIGVCLGSILGVVGAMLATKWLYLISEQINSYYLSGYYVLFFVAIAYSFARGAALAAIHLLKLLSLGCLLIPVSSLLTLIMPGLMPWTPADFNAGLIESMALLFSLLFYLAAKKAQHRAYYGERNSIWALEPHASKQPLKCQEHSSQQLGKLS</sequence>